<dbReference type="InterPro" id="IPR029058">
    <property type="entry name" value="AB_hydrolase_fold"/>
</dbReference>
<accession>A0A6J5B6E5</accession>
<evidence type="ECO:0000313" key="6">
    <source>
        <dbReference type="Proteomes" id="UP000507979"/>
    </source>
</evidence>
<reference evidence="5 6" key="1">
    <citation type="submission" date="2020-04" db="EMBL/GenBank/DDBJ databases">
        <authorList>
            <person name="De Canck E."/>
        </authorList>
    </citation>
    <scope>NUCLEOTIDE SEQUENCE [LARGE SCALE GENOMIC DNA]</scope>
    <source>
        <strain evidence="5 6">LMG 26845</strain>
    </source>
</reference>
<dbReference type="Pfam" id="PF00135">
    <property type="entry name" value="COesterase"/>
    <property type="match status" value="1"/>
</dbReference>
<dbReference type="SUPFAM" id="SSF53474">
    <property type="entry name" value="alpha/beta-Hydrolases"/>
    <property type="match status" value="1"/>
</dbReference>
<dbReference type="InterPro" id="IPR019819">
    <property type="entry name" value="Carboxylesterase_B_CS"/>
</dbReference>
<dbReference type="EC" id="3.1.1.-" evidence="3"/>
<evidence type="ECO:0000259" key="4">
    <source>
        <dbReference type="Pfam" id="PF00135"/>
    </source>
</evidence>
<dbReference type="InterPro" id="IPR019826">
    <property type="entry name" value="Carboxylesterase_B_AS"/>
</dbReference>
<evidence type="ECO:0000256" key="2">
    <source>
        <dbReference type="ARBA" id="ARBA00022801"/>
    </source>
</evidence>
<dbReference type="Gene3D" id="3.40.50.1820">
    <property type="entry name" value="alpha/beta hydrolase"/>
    <property type="match status" value="1"/>
</dbReference>
<dbReference type="EMBL" id="CADIJR010000064">
    <property type="protein sequence ID" value="CAB3691922.1"/>
    <property type="molecule type" value="Genomic_DNA"/>
</dbReference>
<sequence length="514" mass="54648">MGEGVVGKVAKWLLAAVCCLGFGLSAALAGPIVSILDGKIEGIGRGDVEQFLGIPFAAPPVGPLRWAAPAPVTPWTGLRPATEYASKCVQNGWVAPIRQYRNEDCLYLNVYRPAAPAAQARPVLVWFHGGAAVAGSSQDVDGSVFAAKTGQVVISVNYRLGAFGMASFAQSGSNFWLRDQQAALRWVKANAKAFGGDPGQVTIMGQSAGAYSVTAHLVSPASAGLFQRAIAMSLPVGPIHDSITAEQERRSGPTATMVEKAGCANAPDALACLRAKSTEAIFEAGGGEATRAAGWRMVIDGDSIPGNQMERFARGEFHRVPILVGFAREENGFFLQARRAAGQPPLSAAALAKQIAALPDSARVEARYTIPAYGSPTRAAIALASDRWGCQVQQWARVVAASTPVYLYEFADPRAPTTIFHVDEPKDGPFHNSDIPYVFQSGYPHEQQADAPAWTPAQKALSDRMLGYYARFSASGVPAADWPTSGTMILHPDGDRIEADPAFQQRHACGLWER</sequence>
<evidence type="ECO:0000256" key="3">
    <source>
        <dbReference type="RuleBase" id="RU361235"/>
    </source>
</evidence>
<evidence type="ECO:0000313" key="5">
    <source>
        <dbReference type="EMBL" id="CAB3691922.1"/>
    </source>
</evidence>
<protein>
    <recommendedName>
        <fullName evidence="3">Carboxylic ester hydrolase</fullName>
        <ecNumber evidence="3">3.1.1.-</ecNumber>
    </recommendedName>
</protein>
<proteinExistence type="inferred from homology"/>
<dbReference type="GO" id="GO:0016787">
    <property type="term" value="F:hydrolase activity"/>
    <property type="evidence" value="ECO:0007669"/>
    <property type="project" value="UniProtKB-KW"/>
</dbReference>
<dbReference type="AlphaFoldDB" id="A0A6J5B6E5"/>
<dbReference type="PANTHER" id="PTHR11559">
    <property type="entry name" value="CARBOXYLESTERASE"/>
    <property type="match status" value="1"/>
</dbReference>
<evidence type="ECO:0000256" key="1">
    <source>
        <dbReference type="ARBA" id="ARBA00005964"/>
    </source>
</evidence>
<dbReference type="PROSITE" id="PS00122">
    <property type="entry name" value="CARBOXYLESTERASE_B_1"/>
    <property type="match status" value="1"/>
</dbReference>
<name>A0A6J5B6E5_9BURK</name>
<organism evidence="5 6">
    <name type="scientific">Achromobacter insuavis</name>
    <dbReference type="NCBI Taxonomy" id="1287735"/>
    <lineage>
        <taxon>Bacteria</taxon>
        <taxon>Pseudomonadati</taxon>
        <taxon>Pseudomonadota</taxon>
        <taxon>Betaproteobacteria</taxon>
        <taxon>Burkholderiales</taxon>
        <taxon>Alcaligenaceae</taxon>
        <taxon>Achromobacter</taxon>
    </lineage>
</organism>
<comment type="similarity">
    <text evidence="1 3">Belongs to the type-B carboxylesterase/lipase family.</text>
</comment>
<dbReference type="Proteomes" id="UP000507979">
    <property type="component" value="Unassembled WGS sequence"/>
</dbReference>
<dbReference type="PROSITE" id="PS00941">
    <property type="entry name" value="CARBOXYLESTERASE_B_2"/>
    <property type="match status" value="1"/>
</dbReference>
<dbReference type="InterPro" id="IPR050309">
    <property type="entry name" value="Type-B_Carboxylest/Lipase"/>
</dbReference>
<dbReference type="InterPro" id="IPR002018">
    <property type="entry name" value="CarbesteraseB"/>
</dbReference>
<keyword evidence="2 3" id="KW-0378">Hydrolase</keyword>
<dbReference type="RefSeq" id="WP_054430414.1">
    <property type="nucleotide sequence ID" value="NZ_CADIJR010000064.1"/>
</dbReference>
<feature type="domain" description="Carboxylesterase type B" evidence="4">
    <location>
        <begin position="31"/>
        <end position="481"/>
    </location>
</feature>
<dbReference type="GeneID" id="92900674"/>
<gene>
    <name evidence="5" type="primary">pnbA</name>
    <name evidence="5" type="ORF">LMG26845_04790</name>
</gene>
<keyword evidence="6" id="KW-1185">Reference proteome</keyword>